<sequence>EHSEKRRGTEQERAKRRILVAWTRGFRAHFNRILAVGTSSDSNPWRFESSDVVHQRFGFLGIAR</sequence>
<comment type="caution">
    <text evidence="1">The sequence shown here is derived from an EMBL/GenBank/DDBJ whole genome shotgun (WGS) entry which is preliminary data.</text>
</comment>
<accession>A0ABC8U7X2</accession>
<gene>
    <name evidence="1" type="ORF">ILEXP_LOCUS46240</name>
</gene>
<evidence type="ECO:0000313" key="1">
    <source>
        <dbReference type="EMBL" id="CAK9176384.1"/>
    </source>
</evidence>
<evidence type="ECO:0000313" key="2">
    <source>
        <dbReference type="Proteomes" id="UP001642360"/>
    </source>
</evidence>
<reference evidence="1 2" key="1">
    <citation type="submission" date="2024-02" db="EMBL/GenBank/DDBJ databases">
        <authorList>
            <person name="Vignale AGUSTIN F."/>
            <person name="Sosa J E."/>
            <person name="Modenutti C."/>
        </authorList>
    </citation>
    <scope>NUCLEOTIDE SEQUENCE [LARGE SCALE GENOMIC DNA]</scope>
</reference>
<keyword evidence="2" id="KW-1185">Reference proteome</keyword>
<dbReference type="Proteomes" id="UP001642360">
    <property type="component" value="Unassembled WGS sequence"/>
</dbReference>
<protein>
    <submittedName>
        <fullName evidence="1">Uncharacterized protein</fullName>
    </submittedName>
</protein>
<feature type="non-terminal residue" evidence="1">
    <location>
        <position position="1"/>
    </location>
</feature>
<organism evidence="1 2">
    <name type="scientific">Ilex paraguariensis</name>
    <name type="common">yerba mate</name>
    <dbReference type="NCBI Taxonomy" id="185542"/>
    <lineage>
        <taxon>Eukaryota</taxon>
        <taxon>Viridiplantae</taxon>
        <taxon>Streptophyta</taxon>
        <taxon>Embryophyta</taxon>
        <taxon>Tracheophyta</taxon>
        <taxon>Spermatophyta</taxon>
        <taxon>Magnoliopsida</taxon>
        <taxon>eudicotyledons</taxon>
        <taxon>Gunneridae</taxon>
        <taxon>Pentapetalae</taxon>
        <taxon>asterids</taxon>
        <taxon>campanulids</taxon>
        <taxon>Aquifoliales</taxon>
        <taxon>Aquifoliaceae</taxon>
        <taxon>Ilex</taxon>
    </lineage>
</organism>
<proteinExistence type="predicted"/>
<dbReference type="AlphaFoldDB" id="A0ABC8U7X2"/>
<name>A0ABC8U7X2_9AQUA</name>
<dbReference type="EMBL" id="CAUOFW020006824">
    <property type="protein sequence ID" value="CAK9176384.1"/>
    <property type="molecule type" value="Genomic_DNA"/>
</dbReference>